<keyword evidence="2" id="KW-1185">Reference proteome</keyword>
<name>A0A437RIF2_9BURK</name>
<dbReference type="OrthoDB" id="6893178at2"/>
<reference evidence="1 2" key="1">
    <citation type="submission" date="2019-01" db="EMBL/GenBank/DDBJ databases">
        <authorList>
            <person name="Chen W.-M."/>
        </authorList>
    </citation>
    <scope>NUCLEOTIDE SEQUENCE [LARGE SCALE GENOMIC DNA]</scope>
    <source>
        <strain evidence="1 2">KYPY4</strain>
    </source>
</reference>
<dbReference type="Proteomes" id="UP000285575">
    <property type="component" value="Unassembled WGS sequence"/>
</dbReference>
<proteinExistence type="predicted"/>
<evidence type="ECO:0000313" key="2">
    <source>
        <dbReference type="Proteomes" id="UP000285575"/>
    </source>
</evidence>
<dbReference type="AlphaFoldDB" id="A0A437RIF2"/>
<evidence type="ECO:0000313" key="1">
    <source>
        <dbReference type="EMBL" id="RVU46509.1"/>
    </source>
</evidence>
<comment type="caution">
    <text evidence="1">The sequence shown here is derived from an EMBL/GenBank/DDBJ whole genome shotgun (WGS) entry which is preliminary data.</text>
</comment>
<dbReference type="EMBL" id="SACR01000003">
    <property type="protein sequence ID" value="RVU46509.1"/>
    <property type="molecule type" value="Genomic_DNA"/>
</dbReference>
<sequence>MPPPPAGRRHVEDARPLPVFAGALRDELQEHALQRADFFFYFVVTMKIVVAEINRQRARQQQPSLPDAHFVLAKATDQIGSGLRNDDEPAYTAFDPKDEKVVDKPTTMFTRADAAHFCNLGLALNFAEACRATVFTRDGYERLKVHAGATKLLPQQVNIGPDRKLDVLHAELAPRMLNDGGLIFTRDRVASYRSAAVETLESYRKAKAAKGLKGLAACAQCYLDMYASKDFEGRVYRRVYPEILGLCESSPVFRGQSHLFYR</sequence>
<accession>A0A437RIF2</accession>
<organism evidence="1 2">
    <name type="scientific">Rubrivivax rivuli</name>
    <dbReference type="NCBI Taxonomy" id="1862385"/>
    <lineage>
        <taxon>Bacteria</taxon>
        <taxon>Pseudomonadati</taxon>
        <taxon>Pseudomonadota</taxon>
        <taxon>Betaproteobacteria</taxon>
        <taxon>Burkholderiales</taxon>
        <taxon>Sphaerotilaceae</taxon>
        <taxon>Rubrivivax</taxon>
    </lineage>
</organism>
<gene>
    <name evidence="1" type="ORF">EOE66_11865</name>
</gene>
<dbReference type="RefSeq" id="WP_128228869.1">
    <property type="nucleotide sequence ID" value="NZ_SACR01000003.1"/>
</dbReference>
<protein>
    <submittedName>
        <fullName evidence="1">Uncharacterized protein</fullName>
    </submittedName>
</protein>